<feature type="non-terminal residue" evidence="2">
    <location>
        <position position="148"/>
    </location>
</feature>
<proteinExistence type="predicted"/>
<name>A0A9W8DHI7_9FUNG</name>
<feature type="domain" description="Reverse transcriptase/retrotransposon-derived protein RNase H-like" evidence="1">
    <location>
        <begin position="54"/>
        <end position="141"/>
    </location>
</feature>
<reference evidence="2" key="1">
    <citation type="submission" date="2022-07" db="EMBL/GenBank/DDBJ databases">
        <title>Phylogenomic reconstructions and comparative analyses of Kickxellomycotina fungi.</title>
        <authorList>
            <person name="Reynolds N.K."/>
            <person name="Stajich J.E."/>
            <person name="Barry K."/>
            <person name="Grigoriev I.V."/>
            <person name="Crous P."/>
            <person name="Smith M.E."/>
        </authorList>
    </citation>
    <scope>NUCLEOTIDE SEQUENCE</scope>
    <source>
        <strain evidence="2">RSA 861</strain>
    </source>
</reference>
<organism evidence="2 3">
    <name type="scientific">Tieghemiomyces parasiticus</name>
    <dbReference type="NCBI Taxonomy" id="78921"/>
    <lineage>
        <taxon>Eukaryota</taxon>
        <taxon>Fungi</taxon>
        <taxon>Fungi incertae sedis</taxon>
        <taxon>Zoopagomycota</taxon>
        <taxon>Kickxellomycotina</taxon>
        <taxon>Dimargaritomycetes</taxon>
        <taxon>Dimargaritales</taxon>
        <taxon>Dimargaritaceae</taxon>
        <taxon>Tieghemiomyces</taxon>
    </lineage>
</organism>
<evidence type="ECO:0000313" key="2">
    <source>
        <dbReference type="EMBL" id="KAJ1904082.1"/>
    </source>
</evidence>
<dbReference type="AlphaFoldDB" id="A0A9W8DHI7"/>
<evidence type="ECO:0000313" key="3">
    <source>
        <dbReference type="Proteomes" id="UP001150569"/>
    </source>
</evidence>
<dbReference type="Pfam" id="PF17919">
    <property type="entry name" value="RT_RNaseH_2"/>
    <property type="match status" value="1"/>
</dbReference>
<protein>
    <recommendedName>
        <fullName evidence="1">Reverse transcriptase/retrotransposon-derived protein RNase H-like domain-containing protein</fullName>
    </recommendedName>
</protein>
<dbReference type="OrthoDB" id="5597996at2759"/>
<comment type="caution">
    <text evidence="2">The sequence shown here is derived from an EMBL/GenBank/DDBJ whole genome shotgun (WGS) entry which is preliminary data.</text>
</comment>
<dbReference type="InterPro" id="IPR043502">
    <property type="entry name" value="DNA/RNA_pol_sf"/>
</dbReference>
<evidence type="ECO:0000259" key="1">
    <source>
        <dbReference type="Pfam" id="PF17919"/>
    </source>
</evidence>
<dbReference type="SUPFAM" id="SSF56672">
    <property type="entry name" value="DNA/RNA polymerases"/>
    <property type="match status" value="1"/>
</dbReference>
<dbReference type="InterPro" id="IPR041577">
    <property type="entry name" value="RT_RNaseH_2"/>
</dbReference>
<gene>
    <name evidence="2" type="ORF">IWQ60_012497</name>
</gene>
<accession>A0A9W8DHI7</accession>
<dbReference type="Proteomes" id="UP001150569">
    <property type="component" value="Unassembled WGS sequence"/>
</dbReference>
<dbReference type="EMBL" id="JANBPT010002018">
    <property type="protein sequence ID" value="KAJ1904082.1"/>
    <property type="molecule type" value="Genomic_DNA"/>
</dbReference>
<sequence length="148" mass="16013">MPTTVKAIQRLTGGVNSIAGYLPWASILLAPFHALTSKTCLSKADIDDLLPYWDSLTTALCDVKNLYEPRPGEPLTLRVNAAEAGVGAVLLAHPSGSEDDVAVVAYWFKAFAGAQGRRHPGFREAWGLLGATRHFYSYLDGAVNLRIE</sequence>
<keyword evidence="3" id="KW-1185">Reference proteome</keyword>